<feature type="transmembrane region" description="Helical" evidence="1">
    <location>
        <begin position="26"/>
        <end position="48"/>
    </location>
</feature>
<proteinExistence type="predicted"/>
<dbReference type="RefSeq" id="WP_345457219.1">
    <property type="nucleotide sequence ID" value="NZ_BAABKG010000002.1"/>
</dbReference>
<organism evidence="2 3">
    <name type="scientific">Nocardioides marinquilinus</name>
    <dbReference type="NCBI Taxonomy" id="1210400"/>
    <lineage>
        <taxon>Bacteria</taxon>
        <taxon>Bacillati</taxon>
        <taxon>Actinomycetota</taxon>
        <taxon>Actinomycetes</taxon>
        <taxon>Propionibacteriales</taxon>
        <taxon>Nocardioidaceae</taxon>
        <taxon>Nocardioides</taxon>
    </lineage>
</organism>
<evidence type="ECO:0000313" key="3">
    <source>
        <dbReference type="Proteomes" id="UP001500221"/>
    </source>
</evidence>
<comment type="caution">
    <text evidence="2">The sequence shown here is derived from an EMBL/GenBank/DDBJ whole genome shotgun (WGS) entry which is preliminary data.</text>
</comment>
<dbReference type="Proteomes" id="UP001500221">
    <property type="component" value="Unassembled WGS sequence"/>
</dbReference>
<accession>A0ABP9PHM5</accession>
<evidence type="ECO:0000256" key="1">
    <source>
        <dbReference type="SAM" id="Phobius"/>
    </source>
</evidence>
<gene>
    <name evidence="2" type="ORF">GCM10023340_18040</name>
</gene>
<evidence type="ECO:0000313" key="2">
    <source>
        <dbReference type="EMBL" id="GAA5146722.1"/>
    </source>
</evidence>
<sequence length="49" mass="5236">MSNEHRHDSESTDPGGRRGEFLSARIMVTAVLVLLVVVGGTFVVIGLLV</sequence>
<protein>
    <submittedName>
        <fullName evidence="2">Uncharacterized protein</fullName>
    </submittedName>
</protein>
<keyword evidence="3" id="KW-1185">Reference proteome</keyword>
<reference evidence="3" key="1">
    <citation type="journal article" date="2019" name="Int. J. Syst. Evol. Microbiol.">
        <title>The Global Catalogue of Microorganisms (GCM) 10K type strain sequencing project: providing services to taxonomists for standard genome sequencing and annotation.</title>
        <authorList>
            <consortium name="The Broad Institute Genomics Platform"/>
            <consortium name="The Broad Institute Genome Sequencing Center for Infectious Disease"/>
            <person name="Wu L."/>
            <person name="Ma J."/>
        </authorList>
    </citation>
    <scope>NUCLEOTIDE SEQUENCE [LARGE SCALE GENOMIC DNA]</scope>
    <source>
        <strain evidence="3">JCM 18459</strain>
    </source>
</reference>
<keyword evidence="1" id="KW-0472">Membrane</keyword>
<name>A0ABP9PHM5_9ACTN</name>
<keyword evidence="1" id="KW-0812">Transmembrane</keyword>
<keyword evidence="1" id="KW-1133">Transmembrane helix</keyword>
<dbReference type="EMBL" id="BAABKG010000002">
    <property type="protein sequence ID" value="GAA5146722.1"/>
    <property type="molecule type" value="Genomic_DNA"/>
</dbReference>